<comment type="caution">
    <text evidence="3">The sequence shown here is derived from an EMBL/GenBank/DDBJ whole genome shotgun (WGS) entry which is preliminary data.</text>
</comment>
<evidence type="ECO:0000259" key="2">
    <source>
        <dbReference type="Pfam" id="PF04738"/>
    </source>
</evidence>
<name>A0A401Z0I0_9ACTN</name>
<accession>A0A401Z0I0</accession>
<feature type="region of interest" description="Disordered" evidence="1">
    <location>
        <begin position="1"/>
        <end position="41"/>
    </location>
</feature>
<gene>
    <name evidence="3" type="ORF">EHYA_08036</name>
</gene>
<feature type="domain" description="Lantibiotic dehydratase N-terminal" evidence="2">
    <location>
        <begin position="113"/>
        <end position="753"/>
    </location>
</feature>
<evidence type="ECO:0000313" key="3">
    <source>
        <dbReference type="EMBL" id="GCE00311.1"/>
    </source>
</evidence>
<sequence>MGDEADIPGARRSRAEPVQGSAGDTAGESAGGSASAPESARALARAAEGPWRSAGWALVKSTGFPYELLEDLRVLDPVDGDPGREVAAAAVADGPADADPIAECVRRLLRTCADPRFLEAVLLSSRGAYERLHHWLRTDPDPSRLRSADRRRVLLAAMYLQRMCAKNESTSFFGPVAWARVHPDDPFRLDLGEPAPVRLATAWTHWAAQAIADAMSADPDVLAEVAPRVPPNLVERDGRRFAVRYDRRPITLDERVEPPGTPAERALLARCDGRTTAAELAAAEGLDLDDTLDLLRALDRRGLVRFGPTVPVGLIDPLRPLTEFAARLSGPTGRRWRGVLDELELRRRRFHEAPSLAARREALSAVGRAFTEVTGAAPDKDAGRHYADRSILVEDGSFPWPRFDLGRPLHRYLTDEAPVLLDLLFELSLARRRRLVAEITEWFADTFGGRSVPLDRVLVAAEVAGLGERLRKIDDRARLDGPSALTDRLRADADRPRVRLGMDWAKRAAAEVDFDTWCVAGADLFVAAPDEAAIDADAFTVVVGEVHGLHDQLLQGLWPALHPDQAGFEAEIGGLIEGLTDARICDPVLAHGRKTLARAEVLPEVEFLGTSPRPPGRVGRAADLRVRLDGGELVLECPTLGRVLLTRPPLPSWGDEVESIFTPFTGARLIGAEDMFRALDDVPHLPRLTVGRTVVHRETWRIPAPAPRSWSGLHPGNRTRMRRLRDRYGFPDQVYVRFAGEPKPIFVDFEVPVLADLFSRHFDRAHGPIVVSEMLPGPADLWLRDHTGRHTAELRFGFYRGRAGERSG</sequence>
<dbReference type="Proteomes" id="UP000286931">
    <property type="component" value="Unassembled WGS sequence"/>
</dbReference>
<evidence type="ECO:0000313" key="4">
    <source>
        <dbReference type="Proteomes" id="UP000286931"/>
    </source>
</evidence>
<proteinExistence type="predicted"/>
<feature type="compositionally biased region" description="Low complexity" evidence="1">
    <location>
        <begin position="20"/>
        <end position="41"/>
    </location>
</feature>
<protein>
    <submittedName>
        <fullName evidence="3">Lantibiotic dehydratase</fullName>
    </submittedName>
</protein>
<keyword evidence="4" id="KW-1185">Reference proteome</keyword>
<reference evidence="3 4" key="1">
    <citation type="submission" date="2018-12" db="EMBL/GenBank/DDBJ databases">
        <title>Draft genome sequence of Embleya hyalina NBRC 13850T.</title>
        <authorList>
            <person name="Komaki H."/>
            <person name="Hosoyama A."/>
            <person name="Kimura A."/>
            <person name="Ichikawa N."/>
            <person name="Tamura T."/>
        </authorList>
    </citation>
    <scope>NUCLEOTIDE SEQUENCE [LARGE SCALE GENOMIC DNA]</scope>
    <source>
        <strain evidence="3 4">NBRC 13850</strain>
    </source>
</reference>
<dbReference type="OrthoDB" id="8428173at2"/>
<organism evidence="3 4">
    <name type="scientific">Embleya hyalina</name>
    <dbReference type="NCBI Taxonomy" id="516124"/>
    <lineage>
        <taxon>Bacteria</taxon>
        <taxon>Bacillati</taxon>
        <taxon>Actinomycetota</taxon>
        <taxon>Actinomycetes</taxon>
        <taxon>Kitasatosporales</taxon>
        <taxon>Streptomycetaceae</taxon>
        <taxon>Embleya</taxon>
    </lineage>
</organism>
<dbReference type="InterPro" id="IPR006827">
    <property type="entry name" value="Lant_deHydtase_N"/>
</dbReference>
<evidence type="ECO:0000256" key="1">
    <source>
        <dbReference type="SAM" id="MobiDB-lite"/>
    </source>
</evidence>
<dbReference type="RefSeq" id="WP_126642041.1">
    <property type="nucleotide sequence ID" value="NZ_BIFH01000038.1"/>
</dbReference>
<dbReference type="EMBL" id="BIFH01000038">
    <property type="protein sequence ID" value="GCE00311.1"/>
    <property type="molecule type" value="Genomic_DNA"/>
</dbReference>
<dbReference type="AlphaFoldDB" id="A0A401Z0I0"/>
<dbReference type="Pfam" id="PF04738">
    <property type="entry name" value="Lant_dehydr_N"/>
    <property type="match status" value="1"/>
</dbReference>